<feature type="region of interest" description="Disordered" evidence="1">
    <location>
        <begin position="178"/>
        <end position="202"/>
    </location>
</feature>
<name>A0A2T0SPF2_9PSEU</name>
<gene>
    <name evidence="2" type="ORF">CLV43_114220</name>
</gene>
<organism evidence="2 3">
    <name type="scientific">Umezawaea tangerina</name>
    <dbReference type="NCBI Taxonomy" id="84725"/>
    <lineage>
        <taxon>Bacteria</taxon>
        <taxon>Bacillati</taxon>
        <taxon>Actinomycetota</taxon>
        <taxon>Actinomycetes</taxon>
        <taxon>Pseudonocardiales</taxon>
        <taxon>Pseudonocardiaceae</taxon>
        <taxon>Umezawaea</taxon>
    </lineage>
</organism>
<dbReference type="RefSeq" id="WP_106193805.1">
    <property type="nucleotide sequence ID" value="NZ_PVTF01000014.1"/>
</dbReference>
<reference evidence="2 3" key="1">
    <citation type="submission" date="2018-03" db="EMBL/GenBank/DDBJ databases">
        <title>Genomic Encyclopedia of Archaeal and Bacterial Type Strains, Phase II (KMG-II): from individual species to whole genera.</title>
        <authorList>
            <person name="Goeker M."/>
        </authorList>
    </citation>
    <scope>NUCLEOTIDE SEQUENCE [LARGE SCALE GENOMIC DNA]</scope>
    <source>
        <strain evidence="2 3">DSM 44720</strain>
    </source>
</reference>
<keyword evidence="3" id="KW-1185">Reference proteome</keyword>
<sequence>MTTPQRATAAANPHIINPGDRLSIAFTGTYRSSHPIDQRAILVSADTEAAHREYVVPVSALRSAGAIDVSEDAYTAAIAAGRDAHDNSHQPGHFDCCHSYSEMFETIRAGVSAAAPVLTVEQDVEIAQLRAREAAWQEYARTLADRLSDIWALVEGPASKGNALEHRDAVAITEMTYHPEKPELLREPAATDEGQPTEAPSD</sequence>
<evidence type="ECO:0000313" key="3">
    <source>
        <dbReference type="Proteomes" id="UP000239494"/>
    </source>
</evidence>
<accession>A0A2T0SPF2</accession>
<dbReference type="EMBL" id="PVTF01000014">
    <property type="protein sequence ID" value="PRY35302.1"/>
    <property type="molecule type" value="Genomic_DNA"/>
</dbReference>
<protein>
    <submittedName>
        <fullName evidence="2">Uncharacterized protein</fullName>
    </submittedName>
</protein>
<dbReference type="AlphaFoldDB" id="A0A2T0SPF2"/>
<evidence type="ECO:0000313" key="2">
    <source>
        <dbReference type="EMBL" id="PRY35302.1"/>
    </source>
</evidence>
<proteinExistence type="predicted"/>
<dbReference type="Proteomes" id="UP000239494">
    <property type="component" value="Unassembled WGS sequence"/>
</dbReference>
<comment type="caution">
    <text evidence="2">The sequence shown here is derived from an EMBL/GenBank/DDBJ whole genome shotgun (WGS) entry which is preliminary data.</text>
</comment>
<evidence type="ECO:0000256" key="1">
    <source>
        <dbReference type="SAM" id="MobiDB-lite"/>
    </source>
</evidence>